<keyword evidence="1" id="KW-1133">Transmembrane helix</keyword>
<keyword evidence="1" id="KW-0472">Membrane</keyword>
<evidence type="ECO:0000313" key="4">
    <source>
        <dbReference type="Proteomes" id="UP000178493"/>
    </source>
</evidence>
<feature type="domain" description="DAGKc" evidence="2">
    <location>
        <begin position="6"/>
        <end position="120"/>
    </location>
</feature>
<feature type="transmembrane region" description="Helical" evidence="1">
    <location>
        <begin position="171"/>
        <end position="194"/>
    </location>
</feature>
<dbReference type="InterPro" id="IPR016064">
    <property type="entry name" value="NAD/diacylglycerol_kinase_sf"/>
</dbReference>
<dbReference type="GO" id="GO:0016301">
    <property type="term" value="F:kinase activity"/>
    <property type="evidence" value="ECO:0007669"/>
    <property type="project" value="InterPro"/>
</dbReference>
<keyword evidence="1" id="KW-0812">Transmembrane</keyword>
<dbReference type="InterPro" id="IPR017438">
    <property type="entry name" value="ATP-NAD_kinase_N"/>
</dbReference>
<dbReference type="Proteomes" id="UP000178493">
    <property type="component" value="Unassembled WGS sequence"/>
</dbReference>
<name>A0A1G1W859_9BACT</name>
<organism evidence="3 4">
    <name type="scientific">Candidatus Woykebacteria bacterium GWB1_45_5</name>
    <dbReference type="NCBI Taxonomy" id="1802592"/>
    <lineage>
        <taxon>Bacteria</taxon>
        <taxon>Candidatus Woykeibacteriota</taxon>
    </lineage>
</organism>
<reference evidence="3 4" key="1">
    <citation type="journal article" date="2016" name="Nat. Commun.">
        <title>Thousands of microbial genomes shed light on interconnected biogeochemical processes in an aquifer system.</title>
        <authorList>
            <person name="Anantharaman K."/>
            <person name="Brown C.T."/>
            <person name="Hug L.A."/>
            <person name="Sharon I."/>
            <person name="Castelle C.J."/>
            <person name="Probst A.J."/>
            <person name="Thomas B.C."/>
            <person name="Singh A."/>
            <person name="Wilkins M.J."/>
            <person name="Karaoz U."/>
            <person name="Brodie E.L."/>
            <person name="Williams K.H."/>
            <person name="Hubbard S.S."/>
            <person name="Banfield J.F."/>
        </authorList>
    </citation>
    <scope>NUCLEOTIDE SEQUENCE [LARGE SCALE GENOMIC DNA]</scope>
</reference>
<comment type="caution">
    <text evidence="3">The sequence shown here is derived from an EMBL/GenBank/DDBJ whole genome shotgun (WGS) entry which is preliminary data.</text>
</comment>
<dbReference type="InterPro" id="IPR001206">
    <property type="entry name" value="Diacylglycerol_kinase_cat_dom"/>
</dbReference>
<dbReference type="AlphaFoldDB" id="A0A1G1W859"/>
<evidence type="ECO:0000259" key="2">
    <source>
        <dbReference type="Pfam" id="PF00781"/>
    </source>
</evidence>
<accession>A0A1G1W859</accession>
<sequence length="325" mass="36580">MKTINVIATTISGSIKDWQKLASIEREFKKFYEGKINICIVDSHKEARERTNELVKKGERIIVSAGGAGTFNSVLEGSRLTEGFPEDLRLAFLRKGSADLIGRVLKIPDELTAAAEIISTSIKEDKTIESDVIEVNTDEKKYHLIGFGGIGVFGVVPYFTESRFIKYYKGLLGYFFGDKGPFLVGVNLATIKYYKDKIFKRSRFIIRTKETELPAREYSSVIIMNGDLGKIFPLATGMPLSTGEFKVIILKDLGLVNSYRQMIHLGKGDFEEFKEKLGVQTLKTKVLTIIPEEPHEYMVNVDGLLVRTKEEINFRVSDQIKLITG</sequence>
<protein>
    <recommendedName>
        <fullName evidence="2">DAGKc domain-containing protein</fullName>
    </recommendedName>
</protein>
<dbReference type="Gene3D" id="3.40.50.10330">
    <property type="entry name" value="Probable inorganic polyphosphate/atp-NAD kinase, domain 1"/>
    <property type="match status" value="1"/>
</dbReference>
<dbReference type="Pfam" id="PF00781">
    <property type="entry name" value="DAGK_cat"/>
    <property type="match status" value="1"/>
</dbReference>
<dbReference type="EMBL" id="MHCO01000027">
    <property type="protein sequence ID" value="OGY23848.1"/>
    <property type="molecule type" value="Genomic_DNA"/>
</dbReference>
<proteinExistence type="predicted"/>
<gene>
    <name evidence="3" type="ORF">A2126_00515</name>
</gene>
<evidence type="ECO:0000256" key="1">
    <source>
        <dbReference type="SAM" id="Phobius"/>
    </source>
</evidence>
<evidence type="ECO:0000313" key="3">
    <source>
        <dbReference type="EMBL" id="OGY23848.1"/>
    </source>
</evidence>
<dbReference type="Gene3D" id="2.60.200.40">
    <property type="match status" value="1"/>
</dbReference>
<feature type="transmembrane region" description="Helical" evidence="1">
    <location>
        <begin position="142"/>
        <end position="159"/>
    </location>
</feature>
<dbReference type="SUPFAM" id="SSF111331">
    <property type="entry name" value="NAD kinase/diacylglycerol kinase-like"/>
    <property type="match status" value="1"/>
</dbReference>